<sequence>MKVPQVVHIMSKYVDELADFCGNYHFLIGFIYNKT</sequence>
<reference evidence="1 2" key="1">
    <citation type="submission" date="2017-01" db="EMBL/GenBank/DDBJ databases">
        <authorList>
            <person name="Varghese N."/>
            <person name="Submissions S."/>
        </authorList>
    </citation>
    <scope>NUCLEOTIDE SEQUENCE [LARGE SCALE GENOMIC DNA]</scope>
    <source>
        <strain evidence="1 2">ATCC 23464</strain>
    </source>
</reference>
<name>A0ABY1JU08_9BACL</name>
<accession>A0ABY1JU08</accession>
<evidence type="ECO:0000313" key="1">
    <source>
        <dbReference type="EMBL" id="SIQ71211.1"/>
    </source>
</evidence>
<proteinExistence type="predicted"/>
<gene>
    <name evidence="1" type="ORF">SAMN05421578_103498</name>
</gene>
<protein>
    <submittedName>
        <fullName evidence="1">Uncharacterized protein</fullName>
    </submittedName>
</protein>
<evidence type="ECO:0000313" key="2">
    <source>
        <dbReference type="Proteomes" id="UP000186666"/>
    </source>
</evidence>
<organism evidence="1 2">
    <name type="scientific">Paenibacillus macquariensis</name>
    <dbReference type="NCBI Taxonomy" id="948756"/>
    <lineage>
        <taxon>Bacteria</taxon>
        <taxon>Bacillati</taxon>
        <taxon>Bacillota</taxon>
        <taxon>Bacilli</taxon>
        <taxon>Bacillales</taxon>
        <taxon>Paenibacillaceae</taxon>
        <taxon>Paenibacillus</taxon>
    </lineage>
</organism>
<keyword evidence="2" id="KW-1185">Reference proteome</keyword>
<dbReference type="Proteomes" id="UP000186666">
    <property type="component" value="Unassembled WGS sequence"/>
</dbReference>
<dbReference type="EMBL" id="FTNK01000003">
    <property type="protein sequence ID" value="SIQ71211.1"/>
    <property type="molecule type" value="Genomic_DNA"/>
</dbReference>
<comment type="caution">
    <text evidence="1">The sequence shown here is derived from an EMBL/GenBank/DDBJ whole genome shotgun (WGS) entry which is preliminary data.</text>
</comment>